<dbReference type="Proteomes" id="UP000828236">
    <property type="component" value="Unassembled WGS sequence"/>
</dbReference>
<evidence type="ECO:0000313" key="2">
    <source>
        <dbReference type="EMBL" id="KAH7643171.1"/>
    </source>
</evidence>
<organism evidence="2">
    <name type="scientific">Dermatophagoides farinae</name>
    <name type="common">American house dust mite</name>
    <dbReference type="NCBI Taxonomy" id="6954"/>
    <lineage>
        <taxon>Eukaryota</taxon>
        <taxon>Metazoa</taxon>
        <taxon>Ecdysozoa</taxon>
        <taxon>Arthropoda</taxon>
        <taxon>Chelicerata</taxon>
        <taxon>Arachnida</taxon>
        <taxon>Acari</taxon>
        <taxon>Acariformes</taxon>
        <taxon>Sarcoptiformes</taxon>
        <taxon>Astigmata</taxon>
        <taxon>Psoroptidia</taxon>
        <taxon>Analgoidea</taxon>
        <taxon>Pyroglyphidae</taxon>
        <taxon>Dermatophagoidinae</taxon>
        <taxon>Dermatophagoides</taxon>
    </lineage>
</organism>
<protein>
    <submittedName>
        <fullName evidence="2">Uncharacterized protein</fullName>
    </submittedName>
</protein>
<feature type="compositionally biased region" description="Basic residues" evidence="1">
    <location>
        <begin position="1"/>
        <end position="18"/>
    </location>
</feature>
<dbReference type="EMBL" id="SDOV01000003">
    <property type="protein sequence ID" value="KAH7643171.1"/>
    <property type="molecule type" value="Genomic_DNA"/>
</dbReference>
<accession>A0A9D4P2W6</accession>
<dbReference type="AlphaFoldDB" id="A0A9D4P2W6"/>
<name>A0A9D4P2W6_DERFA</name>
<gene>
    <name evidence="2" type="ORF">HUG17_9862</name>
</gene>
<sequence length="66" mass="7142">MFKPKKPSGAANRKRKSAKEKVAKELSGSMSHFLTKVPNVGAGSEGEHPELEVPDLISVVDEQPIE</sequence>
<feature type="region of interest" description="Disordered" evidence="1">
    <location>
        <begin position="1"/>
        <end position="66"/>
    </location>
</feature>
<reference evidence="2" key="2">
    <citation type="journal article" date="2021" name="World Allergy Organ. J.">
        <title>Chromosome-level assembly of Dermatophagoides farinae genome and transcriptome reveals two novel allergens Der f 37 and Der f 39.</title>
        <authorList>
            <person name="Chen J."/>
            <person name="Cai Z."/>
            <person name="Fan D."/>
            <person name="Hu J."/>
            <person name="Hou Y."/>
            <person name="He Y."/>
            <person name="Zhang Z."/>
            <person name="Zhao Z."/>
            <person name="Gao P."/>
            <person name="Hu W."/>
            <person name="Sun J."/>
            <person name="Li J."/>
            <person name="Ji K."/>
        </authorList>
    </citation>
    <scope>NUCLEOTIDE SEQUENCE</scope>
    <source>
        <strain evidence="2">JKM2019</strain>
    </source>
</reference>
<evidence type="ECO:0000256" key="1">
    <source>
        <dbReference type="SAM" id="MobiDB-lite"/>
    </source>
</evidence>
<proteinExistence type="predicted"/>
<reference evidence="2" key="1">
    <citation type="submission" date="2020-06" db="EMBL/GenBank/DDBJ databases">
        <authorList>
            <person name="Ji K."/>
            <person name="Li J."/>
        </authorList>
    </citation>
    <scope>NUCLEOTIDE SEQUENCE</scope>
    <source>
        <strain evidence="2">JKM2019</strain>
        <tissue evidence="2">Whole body</tissue>
    </source>
</reference>
<comment type="caution">
    <text evidence="2">The sequence shown here is derived from an EMBL/GenBank/DDBJ whole genome shotgun (WGS) entry which is preliminary data.</text>
</comment>